<keyword evidence="1" id="KW-0614">Plasmid</keyword>
<evidence type="ECO:0000313" key="1">
    <source>
        <dbReference type="EMBL" id="QHW35734.1"/>
    </source>
</evidence>
<name>A0A6C0PAY2_9BACL</name>
<reference evidence="1 2" key="1">
    <citation type="submission" date="2020-02" db="EMBL/GenBank/DDBJ databases">
        <title>Paenibacillus sp. nov., isolated from rhizosphere soil of tomato.</title>
        <authorList>
            <person name="Weon H.-Y."/>
            <person name="Lee S.A."/>
        </authorList>
    </citation>
    <scope>NUCLEOTIDE SEQUENCE [LARGE SCALE GENOMIC DNA]</scope>
    <source>
        <strain evidence="1 2">14171R-81</strain>
        <plasmid evidence="1 2">unnamed2</plasmid>
    </source>
</reference>
<organism evidence="1 2">
    <name type="scientific">Paenibacillus rhizovicinus</name>
    <dbReference type="NCBI Taxonomy" id="2704463"/>
    <lineage>
        <taxon>Bacteria</taxon>
        <taxon>Bacillati</taxon>
        <taxon>Bacillota</taxon>
        <taxon>Bacilli</taxon>
        <taxon>Bacillales</taxon>
        <taxon>Paenibacillaceae</taxon>
        <taxon>Paenibacillus</taxon>
    </lineage>
</organism>
<sequence length="87" mass="9557">MLNYKTSLNLATCDSAQEARSILSSIEASVASDSLNHAIKQLGDQVEGFIASGHHNLALFTLTRLAMLEDLQLNVERMANNVQSLRR</sequence>
<dbReference type="AlphaFoldDB" id="A0A6C0PAY2"/>
<keyword evidence="2" id="KW-1185">Reference proteome</keyword>
<dbReference type="Proteomes" id="UP000479114">
    <property type="component" value="Plasmid unnamed2"/>
</dbReference>
<accession>A0A6C0PAY2</accession>
<proteinExistence type="predicted"/>
<dbReference type="KEGG" id="prz:GZH47_33110"/>
<evidence type="ECO:0000313" key="2">
    <source>
        <dbReference type="Proteomes" id="UP000479114"/>
    </source>
</evidence>
<geneLocation type="plasmid" evidence="1 2">
    <name>unnamed2</name>
</geneLocation>
<dbReference type="EMBL" id="CP048288">
    <property type="protein sequence ID" value="QHW35734.1"/>
    <property type="molecule type" value="Genomic_DNA"/>
</dbReference>
<protein>
    <submittedName>
        <fullName evidence="1">Uncharacterized protein</fullName>
    </submittedName>
</protein>
<gene>
    <name evidence="1" type="ORF">GZH47_33110</name>
</gene>
<dbReference type="RefSeq" id="WP_162645868.1">
    <property type="nucleotide sequence ID" value="NZ_CP048288.1"/>
</dbReference>